<dbReference type="InterPro" id="IPR029058">
    <property type="entry name" value="AB_hydrolase_fold"/>
</dbReference>
<dbReference type="AlphaFoldDB" id="H1VTE3"/>
<dbReference type="eggNOG" id="ENOG502S0WE">
    <property type="taxonomic scope" value="Eukaryota"/>
</dbReference>
<accession>H1VTE3</accession>
<dbReference type="EMBL" id="CACQ02006152">
    <property type="protein sequence ID" value="CCF43501.1"/>
    <property type="molecule type" value="Genomic_DNA"/>
</dbReference>
<feature type="domain" description="Peptidase S33 tripeptidyl aminopeptidase-like C-terminal" evidence="1">
    <location>
        <begin position="95"/>
        <end position="181"/>
    </location>
</feature>
<gene>
    <name evidence="2" type="ORF">CH063_13184</name>
</gene>
<evidence type="ECO:0000313" key="2">
    <source>
        <dbReference type="EMBL" id="CCF43501.1"/>
    </source>
</evidence>
<dbReference type="VEuPathDB" id="FungiDB:CH63R_12053"/>
<protein>
    <recommendedName>
        <fullName evidence="1">Peptidase S33 tripeptidyl aminopeptidase-like C-terminal domain-containing protein</fullName>
    </recommendedName>
</protein>
<evidence type="ECO:0000313" key="3">
    <source>
        <dbReference type="Proteomes" id="UP000007174"/>
    </source>
</evidence>
<organism evidence="2 3">
    <name type="scientific">Colletotrichum higginsianum (strain IMI 349063)</name>
    <name type="common">Crucifer anthracnose fungus</name>
    <dbReference type="NCBI Taxonomy" id="759273"/>
    <lineage>
        <taxon>Eukaryota</taxon>
        <taxon>Fungi</taxon>
        <taxon>Dikarya</taxon>
        <taxon>Ascomycota</taxon>
        <taxon>Pezizomycotina</taxon>
        <taxon>Sordariomycetes</taxon>
        <taxon>Hypocreomycetidae</taxon>
        <taxon>Glomerellales</taxon>
        <taxon>Glomerellaceae</taxon>
        <taxon>Colletotrichum</taxon>
        <taxon>Colletotrichum destructivum species complex</taxon>
    </lineage>
</organism>
<sequence>MLSDLEQGNSTLAAAFLENAAWEYDPALPATPNKRPSSDELGFLVICGDSYDAPLPPDGLDWWGSLWANMTATSWLSGNSRFYDVFPCQHFTKYWPEPAGVYRGGLDHALRNPVLLIAETHDPATPLRNGRRLLAEMGRDNARLIAHHGYGHSSRDTSRCTDAIARAYILDGTLPDKAETACYADEKPYLYGVKDGGVKDMTVGGLDPVGVWREHLREMEFMNYNINLDKTQLRFLVREHR</sequence>
<evidence type="ECO:0000259" key="1">
    <source>
        <dbReference type="Pfam" id="PF08386"/>
    </source>
</evidence>
<dbReference type="Proteomes" id="UP000007174">
    <property type="component" value="Unassembled WGS sequence"/>
</dbReference>
<reference evidence="3" key="1">
    <citation type="journal article" date="2012" name="Nat. Genet.">
        <title>Lifestyle transitions in plant pathogenic Colletotrichum fungi deciphered by genome and transcriptome analyses.</title>
        <authorList>
            <person name="O'Connell R.J."/>
            <person name="Thon M.R."/>
            <person name="Hacquard S."/>
            <person name="Amyotte S.G."/>
            <person name="Kleemann J."/>
            <person name="Torres M.F."/>
            <person name="Damm U."/>
            <person name="Buiate E.A."/>
            <person name="Epstein L."/>
            <person name="Alkan N."/>
            <person name="Altmueller J."/>
            <person name="Alvarado-Balderrama L."/>
            <person name="Bauser C.A."/>
            <person name="Becker C."/>
            <person name="Birren B.W."/>
            <person name="Chen Z."/>
            <person name="Choi J."/>
            <person name="Crouch J.A."/>
            <person name="Duvick J.P."/>
            <person name="Farman M.A."/>
            <person name="Gan P."/>
            <person name="Heiman D."/>
            <person name="Henrissat B."/>
            <person name="Howard R.J."/>
            <person name="Kabbage M."/>
            <person name="Koch C."/>
            <person name="Kracher B."/>
            <person name="Kubo Y."/>
            <person name="Law A.D."/>
            <person name="Lebrun M.-H."/>
            <person name="Lee Y.-H."/>
            <person name="Miyara I."/>
            <person name="Moore N."/>
            <person name="Neumann U."/>
            <person name="Nordstroem K."/>
            <person name="Panaccione D.G."/>
            <person name="Panstruga R."/>
            <person name="Place M."/>
            <person name="Proctor R.H."/>
            <person name="Prusky D."/>
            <person name="Rech G."/>
            <person name="Reinhardt R."/>
            <person name="Rollins J.A."/>
            <person name="Rounsley S."/>
            <person name="Schardl C.L."/>
            <person name="Schwartz D.C."/>
            <person name="Shenoy N."/>
            <person name="Shirasu K."/>
            <person name="Sikhakolli U.R."/>
            <person name="Stueber K."/>
            <person name="Sukno S.A."/>
            <person name="Sweigard J.A."/>
            <person name="Takano Y."/>
            <person name="Takahara H."/>
            <person name="Trail F."/>
            <person name="van der Does H.C."/>
            <person name="Voll L.M."/>
            <person name="Will I."/>
            <person name="Young S."/>
            <person name="Zeng Q."/>
            <person name="Zhang J."/>
            <person name="Zhou S."/>
            <person name="Dickman M.B."/>
            <person name="Schulze-Lefert P."/>
            <person name="Ver Loren van Themaat E."/>
            <person name="Ma L.-J."/>
            <person name="Vaillancourt L.J."/>
        </authorList>
    </citation>
    <scope>NUCLEOTIDE SEQUENCE [LARGE SCALE GENOMIC DNA]</scope>
    <source>
        <strain evidence="3">IMI 349063</strain>
    </source>
</reference>
<dbReference type="InterPro" id="IPR013595">
    <property type="entry name" value="Pept_S33_TAP-like_C"/>
</dbReference>
<name>H1VTE3_COLHI</name>
<dbReference type="HOGENOM" id="CLU_1151714_0_0_1"/>
<proteinExistence type="predicted"/>
<dbReference type="Pfam" id="PF08386">
    <property type="entry name" value="Abhydrolase_4"/>
    <property type="match status" value="1"/>
</dbReference>
<dbReference type="STRING" id="759273.H1VTE3"/>
<dbReference type="Gene3D" id="3.40.50.1820">
    <property type="entry name" value="alpha/beta hydrolase"/>
    <property type="match status" value="1"/>
</dbReference>
<dbReference type="SUPFAM" id="SSF53474">
    <property type="entry name" value="alpha/beta-Hydrolases"/>
    <property type="match status" value="1"/>
</dbReference>